<accession>A0A4U1C2A5</accession>
<dbReference type="OrthoDB" id="673795at2"/>
<dbReference type="RefSeq" id="WP_136825976.1">
    <property type="nucleotide sequence ID" value="NZ_SWBP01000002.1"/>
</dbReference>
<comment type="caution">
    <text evidence="1">The sequence shown here is derived from an EMBL/GenBank/DDBJ whole genome shotgun (WGS) entry which is preliminary data.</text>
</comment>
<keyword evidence="2" id="KW-1185">Reference proteome</keyword>
<dbReference type="Proteomes" id="UP000308181">
    <property type="component" value="Unassembled WGS sequence"/>
</dbReference>
<evidence type="ECO:0008006" key="3">
    <source>
        <dbReference type="Google" id="ProtNLM"/>
    </source>
</evidence>
<reference evidence="1 2" key="1">
    <citation type="submission" date="2019-04" db="EMBL/GenBank/DDBJ databases">
        <title>Pedobacter sp. AR-3-17 sp. nov., isolated from Arctic soil.</title>
        <authorList>
            <person name="Dahal R.H."/>
            <person name="Kim D.-U."/>
        </authorList>
    </citation>
    <scope>NUCLEOTIDE SEQUENCE [LARGE SCALE GENOMIC DNA]</scope>
    <source>
        <strain evidence="1 2">AR-3-17</strain>
    </source>
</reference>
<evidence type="ECO:0000313" key="1">
    <source>
        <dbReference type="EMBL" id="TKB99164.1"/>
    </source>
</evidence>
<name>A0A4U1C2A5_9SPHI</name>
<protein>
    <recommendedName>
        <fullName evidence="3">TerB family tellurite resistance protein</fullName>
    </recommendedName>
</protein>
<proteinExistence type="predicted"/>
<gene>
    <name evidence="1" type="ORF">FA046_08645</name>
</gene>
<organism evidence="1 2">
    <name type="scientific">Pedobacter cryophilus</name>
    <dbReference type="NCBI Taxonomy" id="2571271"/>
    <lineage>
        <taxon>Bacteria</taxon>
        <taxon>Pseudomonadati</taxon>
        <taxon>Bacteroidota</taxon>
        <taxon>Sphingobacteriia</taxon>
        <taxon>Sphingobacteriales</taxon>
        <taxon>Sphingobacteriaceae</taxon>
        <taxon>Pedobacter</taxon>
    </lineage>
</organism>
<evidence type="ECO:0000313" key="2">
    <source>
        <dbReference type="Proteomes" id="UP000308181"/>
    </source>
</evidence>
<sequence length="208" mass="24188">MKSLIIMMLCCFTMKLKAQTWDEIFRQKKTQKEYLLKQLIALKSYGNFLQKGYEIVGGGLKTIKDLKNGEFDLHQDFFNSLKSINPAVANNPQIAAIVNLEKGIYNSFKTLMYSRLSTAEIDYINSVKKKVLEESNQDLESLSAILKPDHLEMQDNQRIQRINELYQSMVSKYQFTKTFISGIILLQNQKEKEKQEIKWSELMLNPSN</sequence>
<dbReference type="EMBL" id="SWBP01000002">
    <property type="protein sequence ID" value="TKB99164.1"/>
    <property type="molecule type" value="Genomic_DNA"/>
</dbReference>
<dbReference type="AlphaFoldDB" id="A0A4U1C2A5"/>